<proteinExistence type="predicted"/>
<evidence type="ECO:0000313" key="1">
    <source>
        <dbReference type="EMBL" id="JAH04578.1"/>
    </source>
</evidence>
<dbReference type="EMBL" id="GBXM01103999">
    <property type="protein sequence ID" value="JAH04578.1"/>
    <property type="molecule type" value="Transcribed_RNA"/>
</dbReference>
<sequence>MQDQSMNEV</sequence>
<reference evidence="1" key="1">
    <citation type="submission" date="2014-11" db="EMBL/GenBank/DDBJ databases">
        <authorList>
            <person name="Amaro Gonzalez C."/>
        </authorList>
    </citation>
    <scope>NUCLEOTIDE SEQUENCE</scope>
</reference>
<accession>A0A0E9PL57</accession>
<organism evidence="1">
    <name type="scientific">Anguilla anguilla</name>
    <name type="common">European freshwater eel</name>
    <name type="synonym">Muraena anguilla</name>
    <dbReference type="NCBI Taxonomy" id="7936"/>
    <lineage>
        <taxon>Eukaryota</taxon>
        <taxon>Metazoa</taxon>
        <taxon>Chordata</taxon>
        <taxon>Craniata</taxon>
        <taxon>Vertebrata</taxon>
        <taxon>Euteleostomi</taxon>
        <taxon>Actinopterygii</taxon>
        <taxon>Neopterygii</taxon>
        <taxon>Teleostei</taxon>
        <taxon>Anguilliformes</taxon>
        <taxon>Anguillidae</taxon>
        <taxon>Anguilla</taxon>
    </lineage>
</organism>
<reference evidence="1" key="2">
    <citation type="journal article" date="2015" name="Fish Shellfish Immunol.">
        <title>Early steps in the European eel (Anguilla anguilla)-Vibrio vulnificus interaction in the gills: Role of the RtxA13 toxin.</title>
        <authorList>
            <person name="Callol A."/>
            <person name="Pajuelo D."/>
            <person name="Ebbesson L."/>
            <person name="Teles M."/>
            <person name="MacKenzie S."/>
            <person name="Amaro C."/>
        </authorList>
    </citation>
    <scope>NUCLEOTIDE SEQUENCE</scope>
</reference>
<protein>
    <submittedName>
        <fullName evidence="1">Uncharacterized protein</fullName>
    </submittedName>
</protein>
<name>A0A0E9PL57_ANGAN</name>